<dbReference type="AlphaFoldDB" id="A0A167KFG9"/>
<dbReference type="OrthoDB" id="656942at2"/>
<proteinExistence type="predicted"/>
<dbReference type="RefSeq" id="WP_068588213.1">
    <property type="nucleotide sequence ID" value="NZ_LRXL01000001.1"/>
</dbReference>
<dbReference type="InterPro" id="IPR036280">
    <property type="entry name" value="Multihaem_cyt_sf"/>
</dbReference>
<dbReference type="Proteomes" id="UP000077013">
    <property type="component" value="Unassembled WGS sequence"/>
</dbReference>
<keyword evidence="2" id="KW-1185">Reference proteome</keyword>
<evidence type="ECO:0000313" key="2">
    <source>
        <dbReference type="Proteomes" id="UP000077013"/>
    </source>
</evidence>
<reference evidence="1 2" key="1">
    <citation type="submission" date="2016-02" db="EMBL/GenBank/DDBJ databases">
        <title>Ulvibacter sp. LPB0005, isolated from Thais luteostoma.</title>
        <authorList>
            <person name="Shin S.-K."/>
            <person name="Yi H."/>
        </authorList>
    </citation>
    <scope>NUCLEOTIDE SEQUENCE [LARGE SCALE GENOMIC DNA]</scope>
    <source>
        <strain evidence="1 2">LPB0005</strain>
    </source>
</reference>
<accession>A0A167KFG9</accession>
<gene>
    <name evidence="1" type="ORF">ULVI_00425</name>
</gene>
<dbReference type="SUPFAM" id="SSF48695">
    <property type="entry name" value="Multiheme cytochromes"/>
    <property type="match status" value="1"/>
</dbReference>
<comment type="caution">
    <text evidence="1">The sequence shown here is derived from an EMBL/GenBank/DDBJ whole genome shotgun (WGS) entry which is preliminary data.</text>
</comment>
<sequence length="199" mass="22102">MDRSYLVFFIPVLLVATAWMSFNGNAGEYVPVTEMNTQDTDAYHTMMSVISHPRCVNCHPNDNIPKRGMEGTPHPFGRDGETSDLSFDVLLCASCHKEENDDFAGQPGAPHWDLAPRSMAWEGLSKAEIAASMLNPKNNGNRSHEDILKHLTEDELVLWAFEPGLHPDGTPREKPPVSEDDFIAAVKIWFANGAVIPQE</sequence>
<organism evidence="1 2">
    <name type="scientific">Cochleicola gelatinilyticus</name>
    <dbReference type="NCBI Taxonomy" id="1763537"/>
    <lineage>
        <taxon>Bacteria</taxon>
        <taxon>Pseudomonadati</taxon>
        <taxon>Bacteroidota</taxon>
        <taxon>Flavobacteriia</taxon>
        <taxon>Flavobacteriales</taxon>
        <taxon>Flavobacteriaceae</taxon>
        <taxon>Cochleicola</taxon>
    </lineage>
</organism>
<dbReference type="EMBL" id="LRXL01000001">
    <property type="protein sequence ID" value="OAB81835.1"/>
    <property type="molecule type" value="Genomic_DNA"/>
</dbReference>
<evidence type="ECO:0000313" key="1">
    <source>
        <dbReference type="EMBL" id="OAB81835.1"/>
    </source>
</evidence>
<protein>
    <submittedName>
        <fullName evidence="1">Uncharacterized protein</fullName>
    </submittedName>
</protein>
<dbReference type="STRING" id="1763537.ULVI_00425"/>
<name>A0A167KFG9_9FLAO</name>